<dbReference type="SUPFAM" id="SSF55073">
    <property type="entry name" value="Nucleotide cyclase"/>
    <property type="match status" value="1"/>
</dbReference>
<proteinExistence type="predicted"/>
<keyword evidence="4" id="KW-1185">Reference proteome</keyword>
<protein>
    <submittedName>
        <fullName evidence="3">GGDEF domain-containing protein</fullName>
    </submittedName>
</protein>
<dbReference type="Pfam" id="PF00990">
    <property type="entry name" value="GGDEF"/>
    <property type="match status" value="1"/>
</dbReference>
<keyword evidence="1" id="KW-0472">Membrane</keyword>
<dbReference type="InterPro" id="IPR052163">
    <property type="entry name" value="DGC-Regulatory_Protein"/>
</dbReference>
<dbReference type="RefSeq" id="WP_139079003.1">
    <property type="nucleotide sequence ID" value="NZ_VDFU01000053.1"/>
</dbReference>
<organism evidence="3 4">
    <name type="scientific">Rubellimicrobium rubrum</name>
    <dbReference type="NCBI Taxonomy" id="2585369"/>
    <lineage>
        <taxon>Bacteria</taxon>
        <taxon>Pseudomonadati</taxon>
        <taxon>Pseudomonadota</taxon>
        <taxon>Alphaproteobacteria</taxon>
        <taxon>Rhodobacterales</taxon>
        <taxon>Roseobacteraceae</taxon>
        <taxon>Rubellimicrobium</taxon>
    </lineage>
</organism>
<dbReference type="PROSITE" id="PS50887">
    <property type="entry name" value="GGDEF"/>
    <property type="match status" value="1"/>
</dbReference>
<dbReference type="InterPro" id="IPR043128">
    <property type="entry name" value="Rev_trsase/Diguanyl_cyclase"/>
</dbReference>
<dbReference type="SMART" id="SM00267">
    <property type="entry name" value="GGDEF"/>
    <property type="match status" value="1"/>
</dbReference>
<dbReference type="PANTHER" id="PTHR46663:SF2">
    <property type="entry name" value="GGDEF DOMAIN-CONTAINING PROTEIN"/>
    <property type="match status" value="1"/>
</dbReference>
<evidence type="ECO:0000313" key="4">
    <source>
        <dbReference type="Proteomes" id="UP000305887"/>
    </source>
</evidence>
<comment type="caution">
    <text evidence="3">The sequence shown here is derived from an EMBL/GenBank/DDBJ whole genome shotgun (WGS) entry which is preliminary data.</text>
</comment>
<accession>A0A5C4ML72</accession>
<feature type="transmembrane region" description="Helical" evidence="1">
    <location>
        <begin position="12"/>
        <end position="30"/>
    </location>
</feature>
<dbReference type="EMBL" id="VDFU01000053">
    <property type="protein sequence ID" value="TNC44870.1"/>
    <property type="molecule type" value="Genomic_DNA"/>
</dbReference>
<keyword evidence="1" id="KW-0812">Transmembrane</keyword>
<name>A0A5C4ML72_9RHOB</name>
<dbReference type="Proteomes" id="UP000305887">
    <property type="component" value="Unassembled WGS sequence"/>
</dbReference>
<dbReference type="AlphaFoldDB" id="A0A5C4ML72"/>
<evidence type="ECO:0000256" key="1">
    <source>
        <dbReference type="SAM" id="Phobius"/>
    </source>
</evidence>
<dbReference type="CDD" id="cd01949">
    <property type="entry name" value="GGDEF"/>
    <property type="match status" value="1"/>
</dbReference>
<reference evidence="3 4" key="1">
    <citation type="submission" date="2019-06" db="EMBL/GenBank/DDBJ databases">
        <title>YIM 131921 draft genome.</title>
        <authorList>
            <person name="Jiang L."/>
        </authorList>
    </citation>
    <scope>NUCLEOTIDE SEQUENCE [LARGE SCALE GENOMIC DNA]</scope>
    <source>
        <strain evidence="3 4">YIM 131921</strain>
    </source>
</reference>
<dbReference type="Gene3D" id="3.30.70.270">
    <property type="match status" value="1"/>
</dbReference>
<dbReference type="OrthoDB" id="9812260at2"/>
<evidence type="ECO:0000313" key="3">
    <source>
        <dbReference type="EMBL" id="TNC44870.1"/>
    </source>
</evidence>
<dbReference type="PANTHER" id="PTHR46663">
    <property type="entry name" value="DIGUANYLATE CYCLASE DGCT-RELATED"/>
    <property type="match status" value="1"/>
</dbReference>
<dbReference type="InterPro" id="IPR000160">
    <property type="entry name" value="GGDEF_dom"/>
</dbReference>
<feature type="domain" description="GGDEF" evidence="2">
    <location>
        <begin position="225"/>
        <end position="357"/>
    </location>
</feature>
<dbReference type="NCBIfam" id="TIGR00254">
    <property type="entry name" value="GGDEF"/>
    <property type="match status" value="1"/>
</dbReference>
<sequence length="373" mass="40721">MGWRTVAKWTRLASLLMAFGAGSGFVHPWVRVEAQSNETSPMARQADAPRRAWLAKEVHVQGRLRDALVASKTGPTNLSSTREQSQIVALWTGHGRVAQLSPHHAAVPSQLAVERKLDQLGPMATPLPALATRAPTTRAVLPMPDQAGNVDLVWSRSDFARVVAAICLGWALVVLVVARKMWTMQRANARLTDLAHRDELTGLANRRAFLEVMERAMVAGSPGSDRRALLFIDLDGFKAVNDSFGHAVGDRMLIAVSDRLRSVVGPSDVLARLGGDEFALLVSDLVPEVETRDFVKRIREAVSGASIEGSAVRLSASVGLARLSDHPHAGASLLDLADERMYLDKQHSKSLALHRRPERTADVRWLPRSVRHG</sequence>
<keyword evidence="1" id="KW-1133">Transmembrane helix</keyword>
<gene>
    <name evidence="3" type="ORF">FHG66_20470</name>
</gene>
<dbReference type="InterPro" id="IPR029787">
    <property type="entry name" value="Nucleotide_cyclase"/>
</dbReference>
<evidence type="ECO:0000259" key="2">
    <source>
        <dbReference type="PROSITE" id="PS50887"/>
    </source>
</evidence>
<feature type="transmembrane region" description="Helical" evidence="1">
    <location>
        <begin position="159"/>
        <end position="178"/>
    </location>
</feature>